<feature type="compositionally biased region" description="Low complexity" evidence="1">
    <location>
        <begin position="28"/>
        <end position="37"/>
    </location>
</feature>
<feature type="compositionally biased region" description="Polar residues" evidence="1">
    <location>
        <begin position="50"/>
        <end position="65"/>
    </location>
</feature>
<evidence type="ECO:0000313" key="2">
    <source>
        <dbReference type="EMBL" id="KOO22761.1"/>
    </source>
</evidence>
<feature type="region of interest" description="Disordered" evidence="1">
    <location>
        <begin position="20"/>
        <end position="65"/>
    </location>
</feature>
<comment type="caution">
    <text evidence="2">The sequence shown here is derived from an EMBL/GenBank/DDBJ whole genome shotgun (WGS) entry which is preliminary data.</text>
</comment>
<dbReference type="AlphaFoldDB" id="A0A0M0J833"/>
<sequence length="376" mass="41957">MKRLCNPCCPAGAVSSGAIGDAEEYRDGGTSTRGGDSSNDDQELGPLRVQPSSRTASGSGTTVYTDQASIPQNFVELGPDNPWLVCRSPAHGGKLFWLHRTTQETTWRQPLPRLMPLPKWSTVHAPMRETAFAVIDPIFYGAPADPIDPKARTGICGKQPLPAPLRKTCDTLSPEHQLYPKRFFDRVGIKRFVMCEDLKYNGQRRRDVPDLSSGTLYIDVGDRAVRRKRHSFHHELWHMVDYHLLGNAFESHDAEWCEHNPRGFNYGNGGKFMRTDSSSSQLSSSPSPEFLNRYSTSSIAEDKAEVWASLMCYQQVLKTPALQAKAALLKKRALNICSEMDERCVCARRVKMCVTLMGFHGFGLEHAQAGTGEEHE</sequence>
<keyword evidence="2" id="KW-0449">Lipoprotein</keyword>
<evidence type="ECO:0000313" key="3">
    <source>
        <dbReference type="Proteomes" id="UP000037460"/>
    </source>
</evidence>
<evidence type="ECO:0000256" key="1">
    <source>
        <dbReference type="SAM" id="MobiDB-lite"/>
    </source>
</evidence>
<accession>A0A0M0J833</accession>
<dbReference type="EMBL" id="JWZX01003253">
    <property type="protein sequence ID" value="KOO22761.1"/>
    <property type="molecule type" value="Genomic_DNA"/>
</dbReference>
<dbReference type="OrthoDB" id="10633453at2759"/>
<reference evidence="3" key="1">
    <citation type="journal article" date="2015" name="PLoS Genet.">
        <title>Genome Sequence and Transcriptome Analyses of Chrysochromulina tobin: Metabolic Tools for Enhanced Algal Fitness in the Prominent Order Prymnesiales (Haptophyceae).</title>
        <authorList>
            <person name="Hovde B.T."/>
            <person name="Deodato C.R."/>
            <person name="Hunsperger H.M."/>
            <person name="Ryken S.A."/>
            <person name="Yost W."/>
            <person name="Jha R.K."/>
            <person name="Patterson J."/>
            <person name="Monnat R.J. Jr."/>
            <person name="Barlow S.B."/>
            <person name="Starkenburg S.R."/>
            <person name="Cattolico R.A."/>
        </authorList>
    </citation>
    <scope>NUCLEOTIDE SEQUENCE</scope>
    <source>
        <strain evidence="3">CCMP291</strain>
    </source>
</reference>
<dbReference type="Gene3D" id="3.40.390.70">
    <property type="match status" value="1"/>
</dbReference>
<keyword evidence="3" id="KW-1185">Reference proteome</keyword>
<protein>
    <submittedName>
        <fullName evidence="2">Lipoprotein</fullName>
    </submittedName>
</protein>
<proteinExistence type="predicted"/>
<name>A0A0M0J833_9EUKA</name>
<gene>
    <name evidence="2" type="ORF">Ctob_000630</name>
</gene>
<dbReference type="Proteomes" id="UP000037460">
    <property type="component" value="Unassembled WGS sequence"/>
</dbReference>
<organism evidence="2 3">
    <name type="scientific">Chrysochromulina tobinii</name>
    <dbReference type="NCBI Taxonomy" id="1460289"/>
    <lineage>
        <taxon>Eukaryota</taxon>
        <taxon>Haptista</taxon>
        <taxon>Haptophyta</taxon>
        <taxon>Prymnesiophyceae</taxon>
        <taxon>Prymnesiales</taxon>
        <taxon>Chrysochromulinaceae</taxon>
        <taxon>Chrysochromulina</taxon>
    </lineage>
</organism>